<dbReference type="InterPro" id="IPR002885">
    <property type="entry name" value="PPR_rpt"/>
</dbReference>
<feature type="repeat" description="PPR" evidence="2">
    <location>
        <begin position="382"/>
        <end position="416"/>
    </location>
</feature>
<protein>
    <recommendedName>
        <fullName evidence="6">Pentatricopeptide repeat-containing protein</fullName>
    </recommendedName>
</protein>
<evidence type="ECO:0000256" key="3">
    <source>
        <dbReference type="SAM" id="MobiDB-lite"/>
    </source>
</evidence>
<proteinExistence type="predicted"/>
<dbReference type="PROSITE" id="PS51375">
    <property type="entry name" value="PPR"/>
    <property type="match status" value="4"/>
</dbReference>
<feature type="repeat" description="PPR" evidence="2">
    <location>
        <begin position="562"/>
        <end position="596"/>
    </location>
</feature>
<evidence type="ECO:0000313" key="5">
    <source>
        <dbReference type="Proteomes" id="UP001327560"/>
    </source>
</evidence>
<dbReference type="GO" id="GO:0009658">
    <property type="term" value="P:chloroplast organization"/>
    <property type="evidence" value="ECO:0007669"/>
    <property type="project" value="InterPro"/>
</dbReference>
<feature type="repeat" description="PPR" evidence="2">
    <location>
        <begin position="347"/>
        <end position="381"/>
    </location>
</feature>
<gene>
    <name evidence="4" type="ORF">Cni_G01052</name>
</gene>
<reference evidence="4 5" key="1">
    <citation type="submission" date="2023-10" db="EMBL/GenBank/DDBJ databases">
        <title>Chromosome-scale genome assembly provides insights into flower coloration mechanisms of Canna indica.</title>
        <authorList>
            <person name="Li C."/>
        </authorList>
    </citation>
    <scope>NUCLEOTIDE SEQUENCE [LARGE SCALE GENOMIC DNA]</scope>
    <source>
        <tissue evidence="4">Flower</tissue>
    </source>
</reference>
<dbReference type="InterPro" id="IPR011990">
    <property type="entry name" value="TPR-like_helical_dom_sf"/>
</dbReference>
<dbReference type="EMBL" id="CP136890">
    <property type="protein sequence ID" value="WOK92361.1"/>
    <property type="molecule type" value="Genomic_DNA"/>
</dbReference>
<organism evidence="4 5">
    <name type="scientific">Canna indica</name>
    <name type="common">Indian-shot</name>
    <dbReference type="NCBI Taxonomy" id="4628"/>
    <lineage>
        <taxon>Eukaryota</taxon>
        <taxon>Viridiplantae</taxon>
        <taxon>Streptophyta</taxon>
        <taxon>Embryophyta</taxon>
        <taxon>Tracheophyta</taxon>
        <taxon>Spermatophyta</taxon>
        <taxon>Magnoliopsida</taxon>
        <taxon>Liliopsida</taxon>
        <taxon>Zingiberales</taxon>
        <taxon>Cannaceae</taxon>
        <taxon>Canna</taxon>
    </lineage>
</organism>
<keyword evidence="1" id="KW-0677">Repeat</keyword>
<dbReference type="Proteomes" id="UP001327560">
    <property type="component" value="Chromosome 1"/>
</dbReference>
<evidence type="ECO:0000313" key="4">
    <source>
        <dbReference type="EMBL" id="WOK92361.1"/>
    </source>
</evidence>
<feature type="region of interest" description="Disordered" evidence="3">
    <location>
        <begin position="51"/>
        <end position="79"/>
    </location>
</feature>
<sequence>MAVLATPSASLSFALSGHNPSTPDNEAIRQRLLRKGVSPTPRILHNLRKKEAQKVVRRTKKRALREQPPPLSESQRQELEEDDLFRTVRAEYRAVREDLRRRGEREVVLSGRPWEGSKAVDLSNLKSAREDPVEGRLKTEELEELRRTFAERVEQFRWLLVNDEVEDTGEFIDKQKRKPPKSRPMIGDEEKIRMLVDRLSNSNLSVRDWKFSRIMKQSDLLFTEMYMIKIVERLGILGNWSQTMSVVEWVYNENSYKHRKSRFVYTKLLFVLGKAKRPIEALHVFNKMREDGQLYPDMAAYHCIAGILGQAGLVNELINIIECMKQKPSRKLRNMNRSNWDPCLEPDVSIYNAVLNACGPSHQWKGVSWVLQQMRHNGLKPNAATYGLAMEVMLKAGKYDLVHKYFEMMQKGGMHPNALTYRDLVKAFSAEGRVDEAVEAVREMEQRGVVGAASVYYELACCLCNKGRWQDAMFEVAKLKRLTLTKPLEVAFTGMILSSFYGGYFADCISIFEHMKDHCTPNIGTINVMLKVYSCGDMFAKAKELFEATKANSIDGSSLQLDAYSYRSMLEACACAQQWEYFEYVYKQMILSGFQLDRRFSWLLVKASRAGKWHLLEHAFDTILEAGDIPPVSLFTAMICQTIVQQDFQRTASLLNGMAHASLAVSESKWTNLLLREMDRFSVENLQDLLHHLESCNLVMEDPVPNFLNSLRSVCEGRLLENSSTSAHVYVDSVDNEDEDASDSSRKKQNYLYDILPPEIDGGLSSNSPDAFSSRNGVEAINEGRYIDDSSRLKVNHEASRLPAGADDDVEPSLIDSVLDSLTANVGRPFSRLPSASEILEKWKHGMIEDRILHS</sequence>
<dbReference type="Pfam" id="PF01535">
    <property type="entry name" value="PPR"/>
    <property type="match status" value="1"/>
</dbReference>
<name>A0AAQ3JLU1_9LILI</name>
<dbReference type="SUPFAM" id="SSF48452">
    <property type="entry name" value="TPR-like"/>
    <property type="match status" value="1"/>
</dbReference>
<evidence type="ECO:0000256" key="2">
    <source>
        <dbReference type="PROSITE-ProRule" id="PRU00708"/>
    </source>
</evidence>
<dbReference type="NCBIfam" id="TIGR00756">
    <property type="entry name" value="PPR"/>
    <property type="match status" value="4"/>
</dbReference>
<dbReference type="AlphaFoldDB" id="A0AAQ3JLU1"/>
<dbReference type="GO" id="GO:0009507">
    <property type="term" value="C:chloroplast"/>
    <property type="evidence" value="ECO:0007669"/>
    <property type="project" value="TreeGrafter"/>
</dbReference>
<accession>A0AAQ3JLU1</accession>
<dbReference type="InterPro" id="IPR044645">
    <property type="entry name" value="DG1/EMB2279-like"/>
</dbReference>
<feature type="repeat" description="PPR" evidence="2">
    <location>
        <begin position="417"/>
        <end position="451"/>
    </location>
</feature>
<dbReference type="Gene3D" id="1.25.40.10">
    <property type="entry name" value="Tetratricopeptide repeat domain"/>
    <property type="match status" value="3"/>
</dbReference>
<dbReference type="PANTHER" id="PTHR46935:SF2">
    <property type="entry name" value="PENTACOTRIPEPTIDE-REPEAT REGION OF PRORP DOMAIN-CONTAINING PROTEIN"/>
    <property type="match status" value="1"/>
</dbReference>
<evidence type="ECO:0008006" key="6">
    <source>
        <dbReference type="Google" id="ProtNLM"/>
    </source>
</evidence>
<evidence type="ECO:0000256" key="1">
    <source>
        <dbReference type="ARBA" id="ARBA00022737"/>
    </source>
</evidence>
<dbReference type="PANTHER" id="PTHR46935">
    <property type="entry name" value="OS01G0674700 PROTEIN"/>
    <property type="match status" value="1"/>
</dbReference>
<dbReference type="Pfam" id="PF13812">
    <property type="entry name" value="PPR_3"/>
    <property type="match status" value="1"/>
</dbReference>
<keyword evidence="5" id="KW-1185">Reference proteome</keyword>